<accession>A0A835LVD8</accession>
<comment type="subcellular location">
    <subcellularLocation>
        <location evidence="1">Membrane</location>
    </subcellularLocation>
    <subcellularLocation>
        <location evidence="4">Mitochondrion inner membrane</location>
    </subcellularLocation>
</comment>
<dbReference type="GO" id="GO:0005743">
    <property type="term" value="C:mitochondrial inner membrane"/>
    <property type="evidence" value="ECO:0007669"/>
    <property type="project" value="UniProtKB-SubCell"/>
</dbReference>
<comment type="similarity">
    <text evidence="2 4">Belongs to the prohibitin family.</text>
</comment>
<keyword evidence="3" id="KW-0472">Membrane</keyword>
<sequence>MDFKNVPKGSVGAMSALVKVRIIGGIGLYATSNSLYNVEGGCRAIVFNRLVGVKESTSGSRGLQMVKIGLRVLTRPEPDQLPTIYSLIGEPKCTDDATAKKKRLEFAKGSKQKSRQWELEGGCRQTKTDKYDPTESSLDANTFQMDIANISTGLMIMLLQAKSIETCILDMKYLSKKIESLTDLNVEVKESNNVLKASMDAKKSSKVELQKKLDEMEKKYLACMWKKKMAEVSDLLLAAALEVSDLLLVALQ</sequence>
<evidence type="ECO:0000256" key="2">
    <source>
        <dbReference type="ARBA" id="ARBA00009658"/>
    </source>
</evidence>
<keyword evidence="4" id="KW-0496">Mitochondrion</keyword>
<dbReference type="Proteomes" id="UP000631114">
    <property type="component" value="Unassembled WGS sequence"/>
</dbReference>
<dbReference type="InterPro" id="IPR000163">
    <property type="entry name" value="Prohibitin"/>
</dbReference>
<dbReference type="AlphaFoldDB" id="A0A835LVD8"/>
<dbReference type="OrthoDB" id="275637at2759"/>
<feature type="non-terminal residue" evidence="5">
    <location>
        <position position="252"/>
    </location>
</feature>
<gene>
    <name evidence="5" type="ORF">IFM89_025086</name>
</gene>
<evidence type="ECO:0000256" key="4">
    <source>
        <dbReference type="RuleBase" id="RU366048"/>
    </source>
</evidence>
<name>A0A835LVD8_9MAGN</name>
<evidence type="ECO:0000256" key="3">
    <source>
        <dbReference type="ARBA" id="ARBA00023136"/>
    </source>
</evidence>
<comment type="caution">
    <text evidence="5">The sequence shown here is derived from an EMBL/GenBank/DDBJ whole genome shotgun (WGS) entry which is preliminary data.</text>
</comment>
<keyword evidence="6" id="KW-1185">Reference proteome</keyword>
<dbReference type="EMBL" id="JADFTS010000005">
    <property type="protein sequence ID" value="KAF9606397.1"/>
    <property type="molecule type" value="Genomic_DNA"/>
</dbReference>
<keyword evidence="4" id="KW-0999">Mitochondrion inner membrane</keyword>
<evidence type="ECO:0000313" key="6">
    <source>
        <dbReference type="Proteomes" id="UP000631114"/>
    </source>
</evidence>
<protein>
    <recommendedName>
        <fullName evidence="4">Prohibitin</fullName>
    </recommendedName>
</protein>
<organism evidence="5 6">
    <name type="scientific">Coptis chinensis</name>
    <dbReference type="NCBI Taxonomy" id="261450"/>
    <lineage>
        <taxon>Eukaryota</taxon>
        <taxon>Viridiplantae</taxon>
        <taxon>Streptophyta</taxon>
        <taxon>Embryophyta</taxon>
        <taxon>Tracheophyta</taxon>
        <taxon>Spermatophyta</taxon>
        <taxon>Magnoliopsida</taxon>
        <taxon>Ranunculales</taxon>
        <taxon>Ranunculaceae</taxon>
        <taxon>Coptidoideae</taxon>
        <taxon>Coptis</taxon>
    </lineage>
</organism>
<reference evidence="5 6" key="1">
    <citation type="submission" date="2020-10" db="EMBL/GenBank/DDBJ databases">
        <title>The Coptis chinensis genome and diversification of protoberbering-type alkaloids.</title>
        <authorList>
            <person name="Wang B."/>
            <person name="Shu S."/>
            <person name="Song C."/>
            <person name="Liu Y."/>
        </authorList>
    </citation>
    <scope>NUCLEOTIDE SEQUENCE [LARGE SCALE GENOMIC DNA]</scope>
    <source>
        <strain evidence="5">HL-2020</strain>
        <tissue evidence="5">Leaf</tissue>
    </source>
</reference>
<dbReference type="PANTHER" id="PTHR23222:SF1">
    <property type="entry name" value="PROHIBITIN-2"/>
    <property type="match status" value="1"/>
</dbReference>
<proteinExistence type="inferred from homology"/>
<evidence type="ECO:0000313" key="5">
    <source>
        <dbReference type="EMBL" id="KAF9606397.1"/>
    </source>
</evidence>
<evidence type="ECO:0000256" key="1">
    <source>
        <dbReference type="ARBA" id="ARBA00004370"/>
    </source>
</evidence>
<dbReference type="PANTHER" id="PTHR23222">
    <property type="entry name" value="PROHIBITIN"/>
    <property type="match status" value="1"/>
</dbReference>
<dbReference type="GO" id="GO:0007005">
    <property type="term" value="P:mitochondrion organization"/>
    <property type="evidence" value="ECO:0007669"/>
    <property type="project" value="TreeGrafter"/>
</dbReference>